<accession>A0A6G5QN79</accession>
<dbReference type="InterPro" id="IPR004398">
    <property type="entry name" value="RNA_MeTrfase_RsmD"/>
</dbReference>
<dbReference type="PIRSF" id="PIRSF004553">
    <property type="entry name" value="CHP00095"/>
    <property type="match status" value="1"/>
</dbReference>
<evidence type="ECO:0000256" key="1">
    <source>
        <dbReference type="ARBA" id="ARBA00022603"/>
    </source>
</evidence>
<dbReference type="CDD" id="cd02440">
    <property type="entry name" value="AdoMet_MTases"/>
    <property type="match status" value="1"/>
</dbReference>
<keyword evidence="2 3" id="KW-0808">Transferase</keyword>
<dbReference type="NCBIfam" id="TIGR00095">
    <property type="entry name" value="16S rRNA (guanine(966)-N(2))-methyltransferase RsmD"/>
    <property type="match status" value="1"/>
</dbReference>
<dbReference type="RefSeq" id="WP_002945076.1">
    <property type="nucleotide sequence ID" value="NZ_CP012543.1"/>
</dbReference>
<dbReference type="GO" id="GO:0031167">
    <property type="term" value="P:rRNA methylation"/>
    <property type="evidence" value="ECO:0007669"/>
    <property type="project" value="InterPro"/>
</dbReference>
<dbReference type="EMBL" id="CP012543">
    <property type="protein sequence ID" value="QCD47032.1"/>
    <property type="molecule type" value="Genomic_DNA"/>
</dbReference>
<keyword evidence="1 3" id="KW-0489">Methyltransferase</keyword>
<reference evidence="3 4" key="1">
    <citation type="submission" date="2016-07" db="EMBL/GenBank/DDBJ databases">
        <title>Comparative genomics of the Campylobacter concisus group.</title>
        <authorList>
            <person name="Miller W.G."/>
            <person name="Yee E."/>
            <person name="Chapman M.H."/>
            <person name="Huynh S."/>
            <person name="Bono J.L."/>
            <person name="On S.L.W."/>
            <person name="StLeger J."/>
            <person name="Foster G."/>
            <person name="Parker C.T."/>
        </authorList>
    </citation>
    <scope>NUCLEOTIDE SEQUENCE [LARGE SCALE GENOMIC DNA]</scope>
    <source>
        <strain evidence="3 4">ATCC 33238</strain>
    </source>
</reference>
<dbReference type="GO" id="GO:0008168">
    <property type="term" value="F:methyltransferase activity"/>
    <property type="evidence" value="ECO:0007669"/>
    <property type="project" value="UniProtKB-KW"/>
</dbReference>
<evidence type="ECO:0000313" key="4">
    <source>
        <dbReference type="Proteomes" id="UP000502377"/>
    </source>
</evidence>
<sequence>MKNLYATISSGKFKGKKLLLPSLQTTRSTKSIVKGSFFDSFRYELAGKVFIEAFGGSALMAAEALSNGATKAYAVEIDKNAYKIALQNAKLIGDELEIVSGDTFDTTPAIVARQNLPVILYLDPPFDIRDGFADVYEKCVNLARNLPKDKIYLIAFEHASHLNLPENIGAFSLLKSKKFGNTSLSYYS</sequence>
<dbReference type="Pfam" id="PF03602">
    <property type="entry name" value="Cons_hypoth95"/>
    <property type="match status" value="1"/>
</dbReference>
<name>A0A6G5QN79_CAMRE</name>
<dbReference type="Proteomes" id="UP000502377">
    <property type="component" value="Chromosome"/>
</dbReference>
<proteinExistence type="predicted"/>
<dbReference type="KEGG" id="crx:CRECT_1379"/>
<protein>
    <submittedName>
        <fullName evidence="3">RNA methyltransferase, RsmD family</fullName>
    </submittedName>
</protein>
<gene>
    <name evidence="3" type="ORF">CRECT_1379</name>
</gene>
<evidence type="ECO:0000313" key="3">
    <source>
        <dbReference type="EMBL" id="QCD47032.1"/>
    </source>
</evidence>
<organism evidence="3 4">
    <name type="scientific">Campylobacter rectus</name>
    <name type="common">Wolinella recta</name>
    <dbReference type="NCBI Taxonomy" id="203"/>
    <lineage>
        <taxon>Bacteria</taxon>
        <taxon>Pseudomonadati</taxon>
        <taxon>Campylobacterota</taxon>
        <taxon>Epsilonproteobacteria</taxon>
        <taxon>Campylobacterales</taxon>
        <taxon>Campylobacteraceae</taxon>
        <taxon>Campylobacter</taxon>
    </lineage>
</organism>
<dbReference type="PANTHER" id="PTHR43542">
    <property type="entry name" value="METHYLTRANSFERASE"/>
    <property type="match status" value="1"/>
</dbReference>
<dbReference type="SUPFAM" id="SSF53335">
    <property type="entry name" value="S-adenosyl-L-methionine-dependent methyltransferases"/>
    <property type="match status" value="1"/>
</dbReference>
<dbReference type="PANTHER" id="PTHR43542:SF1">
    <property type="entry name" value="METHYLTRANSFERASE"/>
    <property type="match status" value="1"/>
</dbReference>
<dbReference type="AlphaFoldDB" id="A0A6G5QN79"/>
<evidence type="ECO:0000256" key="2">
    <source>
        <dbReference type="ARBA" id="ARBA00022679"/>
    </source>
</evidence>
<dbReference type="Gene3D" id="3.40.50.150">
    <property type="entry name" value="Vaccinia Virus protein VP39"/>
    <property type="match status" value="1"/>
</dbReference>
<dbReference type="InterPro" id="IPR029063">
    <property type="entry name" value="SAM-dependent_MTases_sf"/>
</dbReference>